<accession>A0A4Z2FS26</accession>
<organism evidence="2 3">
    <name type="scientific">Liparis tanakae</name>
    <name type="common">Tanaka's snailfish</name>
    <dbReference type="NCBI Taxonomy" id="230148"/>
    <lineage>
        <taxon>Eukaryota</taxon>
        <taxon>Metazoa</taxon>
        <taxon>Chordata</taxon>
        <taxon>Craniata</taxon>
        <taxon>Vertebrata</taxon>
        <taxon>Euteleostomi</taxon>
        <taxon>Actinopterygii</taxon>
        <taxon>Neopterygii</taxon>
        <taxon>Teleostei</taxon>
        <taxon>Neoteleostei</taxon>
        <taxon>Acanthomorphata</taxon>
        <taxon>Eupercaria</taxon>
        <taxon>Perciformes</taxon>
        <taxon>Cottioidei</taxon>
        <taxon>Cottales</taxon>
        <taxon>Liparidae</taxon>
        <taxon>Liparis</taxon>
    </lineage>
</organism>
<keyword evidence="3" id="KW-1185">Reference proteome</keyword>
<gene>
    <name evidence="2" type="ORF">EYF80_045771</name>
</gene>
<dbReference type="EMBL" id="SRLO01000928">
    <property type="protein sequence ID" value="TNN44047.1"/>
    <property type="molecule type" value="Genomic_DNA"/>
</dbReference>
<protein>
    <submittedName>
        <fullName evidence="2">Uncharacterized protein</fullName>
    </submittedName>
</protein>
<evidence type="ECO:0000313" key="2">
    <source>
        <dbReference type="EMBL" id="TNN44047.1"/>
    </source>
</evidence>
<name>A0A4Z2FS26_9TELE</name>
<evidence type="ECO:0000313" key="3">
    <source>
        <dbReference type="Proteomes" id="UP000314294"/>
    </source>
</evidence>
<proteinExistence type="predicted"/>
<feature type="compositionally biased region" description="Low complexity" evidence="1">
    <location>
        <begin position="42"/>
        <end position="58"/>
    </location>
</feature>
<evidence type="ECO:0000256" key="1">
    <source>
        <dbReference type="SAM" id="MobiDB-lite"/>
    </source>
</evidence>
<reference evidence="2 3" key="1">
    <citation type="submission" date="2019-03" db="EMBL/GenBank/DDBJ databases">
        <title>First draft genome of Liparis tanakae, snailfish: a comprehensive survey of snailfish specific genes.</title>
        <authorList>
            <person name="Kim W."/>
            <person name="Song I."/>
            <person name="Jeong J.-H."/>
            <person name="Kim D."/>
            <person name="Kim S."/>
            <person name="Ryu S."/>
            <person name="Song J.Y."/>
            <person name="Lee S.K."/>
        </authorList>
    </citation>
    <scope>NUCLEOTIDE SEQUENCE [LARGE SCALE GENOMIC DNA]</scope>
    <source>
        <tissue evidence="2">Muscle</tissue>
    </source>
</reference>
<comment type="caution">
    <text evidence="2">The sequence shown here is derived from an EMBL/GenBank/DDBJ whole genome shotgun (WGS) entry which is preliminary data.</text>
</comment>
<feature type="region of interest" description="Disordered" evidence="1">
    <location>
        <begin position="1"/>
        <end position="61"/>
    </location>
</feature>
<dbReference type="AlphaFoldDB" id="A0A4Z2FS26"/>
<sequence>MNAGDEQPRNSQSARCRSLIGRRAGSVRRPAATRADSGGRDASAALTTAASQTATSQGSDRREGAICHVLFIRFRHLVIEAPEDSVT</sequence>
<dbReference type="Proteomes" id="UP000314294">
    <property type="component" value="Unassembled WGS sequence"/>
</dbReference>